<sequence length="534" mass="57990">MPAASFTSHSRGVDRSAETVEFRVPTSRGGGVERGDASFTTVVVEQNKKDCAAGIGTNRDPTARWVWDTSPRMCEYLCHGMNPERLVRGKRVLEIGAGAGLPGLVCSRLGAESVTLTDLPQELKLLERNAQINAMKSDAPVDVRACAWGELDDWRQTNGEHETFDLVLVSDVLYHQPKEVLHALAETIKALVSNQGIVLFGYYFRENLVADMVLFDFIDSSFNERSRVSFEDDPNVCSIIVSCQFPLAATARKREHVHISRRSSSRMSVVAASITSRPVRLSYVGRRGGAIKRASGSVRSLVPGVDDVEPLAQSVSSEVGVAVGVLALGALLVKTALHFKKQFTLADVLGSRVAPESVVIDLGIDTKNLYYYPKSTKLVVCVAEDVNSVLVNQVAMETAIPVLPRSAPISGSGEGDLFWGQRAQSADAVVTTGCLQKLTNEEVIIVAKKAAKVLQGGGRFIFVEPAAADRGQLLFDAIESTGEFQSPIAFDEDWARLPLFPHAVGVAVKKEKQNHSAADEGVRTMKSVRSRRRK</sequence>
<accession>A0A090M5P0</accession>
<evidence type="ECO:0000256" key="1">
    <source>
        <dbReference type="SAM" id="MobiDB-lite"/>
    </source>
</evidence>
<dbReference type="Gene3D" id="3.40.50.150">
    <property type="entry name" value="Vaccinia Virus protein VP39"/>
    <property type="match status" value="1"/>
</dbReference>
<evidence type="ECO:0000313" key="2">
    <source>
        <dbReference type="EMBL" id="CEF97404.1"/>
    </source>
</evidence>
<dbReference type="PANTHER" id="PTHR14614:SF132">
    <property type="entry name" value="PROTEIN-LYSINE METHYLTRANSFERASE C42C1.13"/>
    <property type="match status" value="1"/>
</dbReference>
<dbReference type="InterPro" id="IPR029063">
    <property type="entry name" value="SAM-dependent_MTases_sf"/>
</dbReference>
<dbReference type="Proteomes" id="UP000009170">
    <property type="component" value="Unassembled WGS sequence"/>
</dbReference>
<reference evidence="3" key="1">
    <citation type="journal article" date="2006" name="Proc. Natl. Acad. Sci. U.S.A.">
        <title>Genome analysis of the smallest free-living eukaryote Ostreococcus tauri unveils many unique features.</title>
        <authorList>
            <person name="Derelle E."/>
            <person name="Ferraz C."/>
            <person name="Rombauts S."/>
            <person name="Rouze P."/>
            <person name="Worden A.Z."/>
            <person name="Robbens S."/>
            <person name="Partensky F."/>
            <person name="Degroeve S."/>
            <person name="Echeynie S."/>
            <person name="Cooke R."/>
            <person name="Saeys Y."/>
            <person name="Wuyts J."/>
            <person name="Jabbari K."/>
            <person name="Bowler C."/>
            <person name="Panaud O."/>
            <person name="Piegu B."/>
            <person name="Ball S.G."/>
            <person name="Ral J.-P."/>
            <person name="Bouget F.-Y."/>
            <person name="Piganeau G."/>
            <person name="De Baets B."/>
            <person name="Picard A."/>
            <person name="Delseny M."/>
            <person name="Demaille J."/>
            <person name="Van de Peer Y."/>
            <person name="Moreau H."/>
        </authorList>
    </citation>
    <scope>NUCLEOTIDE SEQUENCE [LARGE SCALE GENOMIC DNA]</scope>
    <source>
        <strain evidence="3">OTTH 0595 / CCAP 157/2 / RCC745</strain>
    </source>
</reference>
<gene>
    <name evidence="2" type="ORF">OT_ostta04g00180</name>
</gene>
<dbReference type="RefSeq" id="XP_022838673.1">
    <property type="nucleotide sequence ID" value="XM_022984396.1"/>
</dbReference>
<dbReference type="OrthoDB" id="416496at2759"/>
<dbReference type="AlphaFoldDB" id="A0A090M5P0"/>
<dbReference type="InParanoid" id="A0A090M5P0"/>
<feature type="region of interest" description="Disordered" evidence="1">
    <location>
        <begin position="511"/>
        <end position="534"/>
    </location>
</feature>
<dbReference type="PANTHER" id="PTHR14614">
    <property type="entry name" value="HEPATOCELLULAR CARCINOMA-ASSOCIATED ANTIGEN"/>
    <property type="match status" value="1"/>
</dbReference>
<dbReference type="KEGG" id="ota:OT_ostta04g00180"/>
<protein>
    <submittedName>
        <fullName evidence="2">Nicotinamide N-methyltransferase-like</fullName>
    </submittedName>
</protein>
<dbReference type="CDD" id="cd02440">
    <property type="entry name" value="AdoMet_MTases"/>
    <property type="match status" value="1"/>
</dbReference>
<dbReference type="EMBL" id="CAID01000004">
    <property type="protein sequence ID" value="CEF97404.1"/>
    <property type="molecule type" value="Genomic_DNA"/>
</dbReference>
<comment type="caution">
    <text evidence="2">The sequence shown here is derived from an EMBL/GenBank/DDBJ whole genome shotgun (WGS) entry which is preliminary data.</text>
</comment>
<evidence type="ECO:0000313" key="3">
    <source>
        <dbReference type="Proteomes" id="UP000009170"/>
    </source>
</evidence>
<dbReference type="GeneID" id="9833999"/>
<dbReference type="SUPFAM" id="SSF53335">
    <property type="entry name" value="S-adenosyl-L-methionine-dependent methyltransferases"/>
    <property type="match status" value="2"/>
</dbReference>
<organism evidence="2 3">
    <name type="scientific">Ostreococcus tauri</name>
    <name type="common">Marine green alga</name>
    <dbReference type="NCBI Taxonomy" id="70448"/>
    <lineage>
        <taxon>Eukaryota</taxon>
        <taxon>Viridiplantae</taxon>
        <taxon>Chlorophyta</taxon>
        <taxon>Mamiellophyceae</taxon>
        <taxon>Mamiellales</taxon>
        <taxon>Bathycoccaceae</taxon>
        <taxon>Ostreococcus</taxon>
    </lineage>
</organism>
<dbReference type="InterPro" id="IPR019410">
    <property type="entry name" value="Methyltransf_16"/>
</dbReference>
<reference evidence="2 3" key="2">
    <citation type="journal article" date="2014" name="BMC Genomics">
        <title>An improved genome of the model marine alga Ostreococcus tauri unfolds by assessing Illumina de novo assemblies.</title>
        <authorList>
            <person name="Blanc-Mathieu R."/>
            <person name="Verhelst B."/>
            <person name="Derelle E."/>
            <person name="Rombauts S."/>
            <person name="Bouget F.Y."/>
            <person name="Carre I."/>
            <person name="Chateau A."/>
            <person name="Eyre-Walker A."/>
            <person name="Grimsley N."/>
            <person name="Moreau H."/>
            <person name="Piegu B."/>
            <person name="Rivals E."/>
            <person name="Schackwitz W."/>
            <person name="Van de Peer Y."/>
            <person name="Piganeau G."/>
        </authorList>
    </citation>
    <scope>NUCLEOTIDE SEQUENCE [LARGE SCALE GENOMIC DNA]</scope>
    <source>
        <strain evidence="3">OTTH 0595 / CCAP 157/2 / RCC745</strain>
    </source>
</reference>
<keyword evidence="3" id="KW-1185">Reference proteome</keyword>
<feature type="compositionally biased region" description="Basic and acidic residues" evidence="1">
    <location>
        <begin position="511"/>
        <end position="523"/>
    </location>
</feature>
<dbReference type="Pfam" id="PF10294">
    <property type="entry name" value="Methyltransf_16"/>
    <property type="match status" value="1"/>
</dbReference>
<name>A0A090M5P0_OSTTA</name>
<proteinExistence type="predicted"/>